<evidence type="ECO:0000256" key="3">
    <source>
        <dbReference type="ARBA" id="ARBA00022723"/>
    </source>
</evidence>
<accession>A0A2P6PIG3</accession>
<protein>
    <submittedName>
        <fullName evidence="6">Uncharacterized protein</fullName>
    </submittedName>
</protein>
<proteinExistence type="inferred from homology"/>
<comment type="caution">
    <text evidence="6">The sequence shown here is derived from an EMBL/GenBank/DDBJ whole genome shotgun (WGS) entry which is preliminary data.</text>
</comment>
<gene>
    <name evidence="6" type="ORF">RchiOBHm_Chr7g0242171</name>
</gene>
<evidence type="ECO:0000256" key="4">
    <source>
        <dbReference type="ARBA" id="ARBA00022801"/>
    </source>
</evidence>
<dbReference type="Gramene" id="PRQ21704">
    <property type="protein sequence ID" value="PRQ21704"/>
    <property type="gene ID" value="RchiOBHm_Chr7g0242171"/>
</dbReference>
<dbReference type="GO" id="GO:0000103">
    <property type="term" value="P:sulfate assimilation"/>
    <property type="evidence" value="ECO:0007669"/>
    <property type="project" value="TreeGrafter"/>
</dbReference>
<organism evidence="6 7">
    <name type="scientific">Rosa chinensis</name>
    <name type="common">China rose</name>
    <dbReference type="NCBI Taxonomy" id="74649"/>
    <lineage>
        <taxon>Eukaryota</taxon>
        <taxon>Viridiplantae</taxon>
        <taxon>Streptophyta</taxon>
        <taxon>Embryophyta</taxon>
        <taxon>Tracheophyta</taxon>
        <taxon>Spermatophyta</taxon>
        <taxon>Magnoliopsida</taxon>
        <taxon>eudicotyledons</taxon>
        <taxon>Gunneridae</taxon>
        <taxon>Pentapetalae</taxon>
        <taxon>rosids</taxon>
        <taxon>fabids</taxon>
        <taxon>Rosales</taxon>
        <taxon>Rosaceae</taxon>
        <taxon>Rosoideae</taxon>
        <taxon>Rosoideae incertae sedis</taxon>
        <taxon>Rosa</taxon>
    </lineage>
</organism>
<sequence>MLCVEFQKALSSRPWKDSQEDDQAPITVADFSNQELISLEMGRQIPSISLVAEEDSASVHLDNLVEQAVD</sequence>
<dbReference type="InterPro" id="IPR051090">
    <property type="entry name" value="Inositol_monoP_superfamily"/>
</dbReference>
<dbReference type="STRING" id="74649.A0A2P6PIG3"/>
<comment type="cofactor">
    <cofactor evidence="1">
        <name>Mg(2+)</name>
        <dbReference type="ChEBI" id="CHEBI:18420"/>
    </cofactor>
</comment>
<dbReference type="SUPFAM" id="SSF56655">
    <property type="entry name" value="Carbohydrate phosphatase"/>
    <property type="match status" value="1"/>
</dbReference>
<evidence type="ECO:0000256" key="1">
    <source>
        <dbReference type="ARBA" id="ARBA00001946"/>
    </source>
</evidence>
<dbReference type="Gene3D" id="3.30.540.10">
    <property type="entry name" value="Fructose-1,6-Bisphosphatase, subunit A, domain 1"/>
    <property type="match status" value="1"/>
</dbReference>
<reference evidence="6 7" key="1">
    <citation type="journal article" date="2018" name="Nat. Genet.">
        <title>The Rosa genome provides new insights in the design of modern roses.</title>
        <authorList>
            <person name="Bendahmane M."/>
        </authorList>
    </citation>
    <scope>NUCLEOTIDE SEQUENCE [LARGE SCALE GENOMIC DNA]</scope>
    <source>
        <strain evidence="7">cv. Old Blush</strain>
    </source>
</reference>
<evidence type="ECO:0000256" key="5">
    <source>
        <dbReference type="ARBA" id="ARBA00022842"/>
    </source>
</evidence>
<dbReference type="EMBL" id="PDCK01000045">
    <property type="protein sequence ID" value="PRQ21704.1"/>
    <property type="molecule type" value="Genomic_DNA"/>
</dbReference>
<name>A0A2P6PIG3_ROSCH</name>
<evidence type="ECO:0000313" key="6">
    <source>
        <dbReference type="EMBL" id="PRQ21704.1"/>
    </source>
</evidence>
<dbReference type="GO" id="GO:0046872">
    <property type="term" value="F:metal ion binding"/>
    <property type="evidence" value="ECO:0007669"/>
    <property type="project" value="UniProtKB-KW"/>
</dbReference>
<dbReference type="PANTHER" id="PTHR43200">
    <property type="entry name" value="PHOSPHATASE"/>
    <property type="match status" value="1"/>
</dbReference>
<dbReference type="AlphaFoldDB" id="A0A2P6PIG3"/>
<keyword evidence="7" id="KW-1185">Reference proteome</keyword>
<keyword evidence="5" id="KW-0460">Magnesium</keyword>
<keyword evidence="4" id="KW-0378">Hydrolase</keyword>
<evidence type="ECO:0000256" key="2">
    <source>
        <dbReference type="ARBA" id="ARBA00009759"/>
    </source>
</evidence>
<dbReference type="PANTHER" id="PTHR43200:SF4">
    <property type="entry name" value="PAP-SPECIFIC PHOSPHATASE, MITOCHONDRIAL-RELATED"/>
    <property type="match status" value="1"/>
</dbReference>
<evidence type="ECO:0000313" key="7">
    <source>
        <dbReference type="Proteomes" id="UP000238479"/>
    </source>
</evidence>
<dbReference type="GO" id="GO:0008441">
    <property type="term" value="F:3'(2'),5'-bisphosphate nucleotidase activity"/>
    <property type="evidence" value="ECO:0007669"/>
    <property type="project" value="TreeGrafter"/>
</dbReference>
<comment type="similarity">
    <text evidence="2">Belongs to the inositol monophosphatase superfamily.</text>
</comment>
<dbReference type="Proteomes" id="UP000238479">
    <property type="component" value="Chromosome 7"/>
</dbReference>
<keyword evidence="3" id="KW-0479">Metal-binding</keyword>